<dbReference type="AlphaFoldDB" id="F5VY48"/>
<dbReference type="Proteomes" id="UP000010138">
    <property type="component" value="Unassembled WGS sequence"/>
</dbReference>
<dbReference type="eggNOG" id="ENOG50304G2">
    <property type="taxonomic scope" value="Bacteria"/>
</dbReference>
<dbReference type="EMBL" id="AFNN01000005">
    <property type="protein sequence ID" value="EGL87912.1"/>
    <property type="molecule type" value="Genomic_DNA"/>
</dbReference>
<name>F5VY48_9STRE</name>
<comment type="caution">
    <text evidence="1">The sequence shown here is derived from an EMBL/GenBank/DDBJ whole genome shotgun (WGS) entry which is preliminary data.</text>
</comment>
<proteinExistence type="predicted"/>
<reference evidence="1 2" key="1">
    <citation type="submission" date="2011-04" db="EMBL/GenBank/DDBJ databases">
        <authorList>
            <person name="Durkin A.S."/>
            <person name="Radune D."/>
            <person name="Hostetler J."/>
            <person name="Torralba M."/>
            <person name="Gillis M."/>
            <person name="Methe B."/>
            <person name="Sutton G."/>
            <person name="Nelson K.E."/>
        </authorList>
    </citation>
    <scope>NUCLEOTIDE SEQUENCE [LARGE SCALE GENOMIC DNA]</scope>
    <source>
        <strain evidence="1 2">SK1076</strain>
    </source>
</reference>
<protein>
    <submittedName>
        <fullName evidence="1">Uncharacterized protein</fullName>
    </submittedName>
</protein>
<organism evidence="1 2">
    <name type="scientific">Streptococcus infantis SK1076</name>
    <dbReference type="NCBI Taxonomy" id="1005705"/>
    <lineage>
        <taxon>Bacteria</taxon>
        <taxon>Bacillati</taxon>
        <taxon>Bacillota</taxon>
        <taxon>Bacilli</taxon>
        <taxon>Lactobacillales</taxon>
        <taxon>Streptococcaceae</taxon>
        <taxon>Streptococcus</taxon>
    </lineage>
</organism>
<sequence>MLNSTPLNDYIEECSDNFIWAFLMLELLNVIKNGKEEKILL</sequence>
<evidence type="ECO:0000313" key="2">
    <source>
        <dbReference type="Proteomes" id="UP000010138"/>
    </source>
</evidence>
<gene>
    <name evidence="1" type="ORF">HMPREF9967_0604</name>
</gene>
<accession>F5VY48</accession>
<evidence type="ECO:0000313" key="1">
    <source>
        <dbReference type="EMBL" id="EGL87912.1"/>
    </source>
</evidence>